<feature type="region of interest" description="Disordered" evidence="1">
    <location>
        <begin position="1"/>
        <end position="43"/>
    </location>
</feature>
<reference evidence="2 3" key="1">
    <citation type="submission" date="2024-01" db="EMBL/GenBank/DDBJ databases">
        <authorList>
            <person name="Allen C."/>
            <person name="Tagirdzhanova G."/>
        </authorList>
    </citation>
    <scope>NUCLEOTIDE SEQUENCE [LARGE SCALE GENOMIC DNA]</scope>
    <source>
        <strain evidence="2 3">CBS 573.63</strain>
    </source>
</reference>
<feature type="region of interest" description="Disordered" evidence="1">
    <location>
        <begin position="301"/>
        <end position="348"/>
    </location>
</feature>
<dbReference type="InterPro" id="IPR046591">
    <property type="entry name" value="DUF6649"/>
</dbReference>
<sequence length="348" mass="36985">MWHISTNVMPTPSAYTQTNGRIGNKGSASLARHSKRKAIDTPGGNERLSKRLSLLNLGLSAYLSGVYDINSADCILTDTEAAGARLYVPVEAPFVSAPAPVPAPIPAPISTPVHVTTPAYCSASAPIIEALPKDDLLLIDEGGSKVSQKTQPVAASQSPVAPSRLHHAADDGMLVDDTKYKVYIHNIDDELSDDGRSVSSDTEALGDESSSGGSSGRLVFLRDIDEHLRSAARTAALTGHPSNPSASKQLFVPRPILPNEDGELAGMQLVLYNDPSSLSLPRESDSVRKAILDARARIRERLRETRSEPPTRQAFQPDPYADASMAGTPTGTPPPVDGCSDFDAMDID</sequence>
<feature type="region of interest" description="Disordered" evidence="1">
    <location>
        <begin position="191"/>
        <end position="216"/>
    </location>
</feature>
<name>A0ABP0DGA1_9PEZI</name>
<organism evidence="2 3">
    <name type="scientific">Sporothrix epigloea</name>
    <dbReference type="NCBI Taxonomy" id="1892477"/>
    <lineage>
        <taxon>Eukaryota</taxon>
        <taxon>Fungi</taxon>
        <taxon>Dikarya</taxon>
        <taxon>Ascomycota</taxon>
        <taxon>Pezizomycotina</taxon>
        <taxon>Sordariomycetes</taxon>
        <taxon>Sordariomycetidae</taxon>
        <taxon>Ophiostomatales</taxon>
        <taxon>Ophiostomataceae</taxon>
        <taxon>Sporothrix</taxon>
    </lineage>
</organism>
<evidence type="ECO:0000313" key="3">
    <source>
        <dbReference type="Proteomes" id="UP001642501"/>
    </source>
</evidence>
<accession>A0ABP0DGA1</accession>
<comment type="caution">
    <text evidence="2">The sequence shown here is derived from an EMBL/GenBank/DDBJ whole genome shotgun (WGS) entry which is preliminary data.</text>
</comment>
<protein>
    <submittedName>
        <fullName evidence="2">Uncharacterized protein</fullName>
    </submittedName>
</protein>
<dbReference type="Proteomes" id="UP001642501">
    <property type="component" value="Unassembled WGS sequence"/>
</dbReference>
<evidence type="ECO:0000313" key="2">
    <source>
        <dbReference type="EMBL" id="CAK7267261.1"/>
    </source>
</evidence>
<gene>
    <name evidence="2" type="ORF">SEPCBS57363_002503</name>
</gene>
<evidence type="ECO:0000256" key="1">
    <source>
        <dbReference type="SAM" id="MobiDB-lite"/>
    </source>
</evidence>
<dbReference type="Pfam" id="PF20354">
    <property type="entry name" value="DUF6649"/>
    <property type="match status" value="1"/>
</dbReference>
<dbReference type="EMBL" id="CAWUOM010000033">
    <property type="protein sequence ID" value="CAK7267261.1"/>
    <property type="molecule type" value="Genomic_DNA"/>
</dbReference>
<feature type="compositionally biased region" description="Polar residues" evidence="1">
    <location>
        <begin position="1"/>
        <end position="21"/>
    </location>
</feature>
<keyword evidence="3" id="KW-1185">Reference proteome</keyword>
<proteinExistence type="predicted"/>